<evidence type="ECO:0000256" key="5">
    <source>
        <dbReference type="ARBA" id="ARBA00023242"/>
    </source>
</evidence>
<dbReference type="InterPro" id="IPR023214">
    <property type="entry name" value="HAD_sf"/>
</dbReference>
<dbReference type="InterPro" id="IPR041388">
    <property type="entry name" value="FHA_2"/>
</dbReference>
<dbReference type="AlphaFoldDB" id="A0A0A9WTZ1"/>
<dbReference type="SUPFAM" id="SSF49879">
    <property type="entry name" value="SMAD/FHA domain"/>
    <property type="match status" value="1"/>
</dbReference>
<feature type="domain" description="PNK FHA" evidence="6">
    <location>
        <begin position="11"/>
        <end position="80"/>
    </location>
</feature>
<evidence type="ECO:0000256" key="3">
    <source>
        <dbReference type="ARBA" id="ARBA00022801"/>
    </source>
</evidence>
<dbReference type="Pfam" id="PF17913">
    <property type="entry name" value="FHA_2"/>
    <property type="match status" value="1"/>
</dbReference>
<keyword evidence="3" id="KW-0378">Hydrolase</keyword>
<dbReference type="Gene3D" id="2.60.200.20">
    <property type="match status" value="1"/>
</dbReference>
<keyword evidence="5" id="KW-0539">Nucleus</keyword>
<dbReference type="PANTHER" id="PTHR12083">
    <property type="entry name" value="BIFUNCTIONAL POLYNUCLEOTIDE PHOSPHATASE/KINASE"/>
    <property type="match status" value="1"/>
</dbReference>
<dbReference type="InterPro" id="IPR006549">
    <property type="entry name" value="HAD-SF_hydro_IIIA"/>
</dbReference>
<dbReference type="Gene3D" id="3.40.50.300">
    <property type="entry name" value="P-loop containing nucleotide triphosphate hydrolases"/>
    <property type="match status" value="1"/>
</dbReference>
<dbReference type="NCBIfam" id="TIGR01664">
    <property type="entry name" value="DNA-3'-Pase"/>
    <property type="match status" value="1"/>
</dbReference>
<dbReference type="SUPFAM" id="SSF52540">
    <property type="entry name" value="P-loop containing nucleoside triphosphate hydrolases"/>
    <property type="match status" value="1"/>
</dbReference>
<evidence type="ECO:0000256" key="2">
    <source>
        <dbReference type="ARBA" id="ARBA00022763"/>
    </source>
</evidence>
<proteinExistence type="predicted"/>
<dbReference type="SUPFAM" id="SSF56784">
    <property type="entry name" value="HAD-like"/>
    <property type="match status" value="1"/>
</dbReference>
<dbReference type="Pfam" id="PF08645">
    <property type="entry name" value="PNK3P"/>
    <property type="match status" value="1"/>
</dbReference>
<dbReference type="InterPro" id="IPR027417">
    <property type="entry name" value="P-loop_NTPase"/>
</dbReference>
<dbReference type="InterPro" id="IPR008984">
    <property type="entry name" value="SMAD_FHA_dom_sf"/>
</dbReference>
<sequence>MNSSSLKNVHCSLEPEEGSSIRTVLLEHKEETPVGRTPECLIDDVRVSRVQVILSADFSREEVTIKRIGRNPSFLNGSCMVKDKEYTAQNNNILELVENGYKYRVKFSKSVECASPPKEAKLNIVHETQSPPLKKMKPRELSPPQNRENGIEWIETRKALLLCKYGPVNYQIQNIRSQNELFQVAAFDLDGTIIKTKSGKVHPKGPTDWMLWNDKVPLALKKLHNNGYLIVVISNQASLKYHANINPFKSKVDAILEHLDVPMIVMISTDEDFFRKPAPGMWFYLREVVLGGAECSMEKSFFVGDAAGRVAKWKPGKTKDFSNSDRLFANNIKLDFKTPEAFFLGETEGQYSEPEFIPWDYSVSHDFDDMFGDLRSSSPEVIVMVGLPASGKSTFVKTHLVPKGYVSINRDTLGTTAKCEKLLKECLSSRKKVVVDNTNLDLETRRKIINICQQYNIVPRCFLMDSTFQRCQHNNKFRVIKGGDHAVITPMVMRASLSKFLVPKIEEGFLDIVRVPFIPNFKDDEDRKLYNYHLLVPK</sequence>
<evidence type="ECO:0000259" key="6">
    <source>
        <dbReference type="Pfam" id="PF17913"/>
    </source>
</evidence>
<dbReference type="GO" id="GO:0003690">
    <property type="term" value="F:double-stranded DNA binding"/>
    <property type="evidence" value="ECO:0007669"/>
    <property type="project" value="TreeGrafter"/>
</dbReference>
<dbReference type="InterPro" id="IPR006551">
    <property type="entry name" value="Polynucleotide_phosphatase"/>
</dbReference>
<keyword evidence="7" id="KW-0808">Transferase</keyword>
<dbReference type="CDD" id="cd22671">
    <property type="entry name" value="FHA_APTX-like"/>
    <property type="match status" value="1"/>
</dbReference>
<protein>
    <submittedName>
        <fullName evidence="7">Bifunctional polynucleotide phosphatase/kinase</fullName>
    </submittedName>
</protein>
<comment type="subcellular location">
    <subcellularLocation>
        <location evidence="1">Nucleus</location>
    </subcellularLocation>
</comment>
<dbReference type="Gene3D" id="3.40.50.1000">
    <property type="entry name" value="HAD superfamily/HAD-like"/>
    <property type="match status" value="1"/>
</dbReference>
<gene>
    <name evidence="7" type="primary">Pnkp_1</name>
    <name evidence="7" type="ORF">CM83_31166</name>
</gene>
<accession>A0A0A9WTZ1</accession>
<dbReference type="GO" id="GO:0046403">
    <property type="term" value="F:polynucleotide 3'-phosphatase activity"/>
    <property type="evidence" value="ECO:0007669"/>
    <property type="project" value="TreeGrafter"/>
</dbReference>
<keyword evidence="7" id="KW-0418">Kinase</keyword>
<organism evidence="7">
    <name type="scientific">Lygus hesperus</name>
    <name type="common">Western plant bug</name>
    <dbReference type="NCBI Taxonomy" id="30085"/>
    <lineage>
        <taxon>Eukaryota</taxon>
        <taxon>Metazoa</taxon>
        <taxon>Ecdysozoa</taxon>
        <taxon>Arthropoda</taxon>
        <taxon>Hexapoda</taxon>
        <taxon>Insecta</taxon>
        <taxon>Pterygota</taxon>
        <taxon>Neoptera</taxon>
        <taxon>Paraneoptera</taxon>
        <taxon>Hemiptera</taxon>
        <taxon>Heteroptera</taxon>
        <taxon>Panheteroptera</taxon>
        <taxon>Cimicomorpha</taxon>
        <taxon>Miridae</taxon>
        <taxon>Mirini</taxon>
        <taxon>Lygus</taxon>
    </lineage>
</organism>
<dbReference type="NCBIfam" id="TIGR01662">
    <property type="entry name" value="HAD-SF-IIIA"/>
    <property type="match status" value="1"/>
</dbReference>
<dbReference type="GO" id="GO:0006281">
    <property type="term" value="P:DNA repair"/>
    <property type="evidence" value="ECO:0007669"/>
    <property type="project" value="UniProtKB-KW"/>
</dbReference>
<evidence type="ECO:0000256" key="4">
    <source>
        <dbReference type="ARBA" id="ARBA00023204"/>
    </source>
</evidence>
<evidence type="ECO:0000256" key="1">
    <source>
        <dbReference type="ARBA" id="ARBA00004123"/>
    </source>
</evidence>
<evidence type="ECO:0000313" key="7">
    <source>
        <dbReference type="EMBL" id="JAG11219.1"/>
    </source>
</evidence>
<dbReference type="GO" id="GO:0046404">
    <property type="term" value="F:ATP-dependent polydeoxyribonucleotide 5'-hydroxyl-kinase activity"/>
    <property type="evidence" value="ECO:0007669"/>
    <property type="project" value="TreeGrafter"/>
</dbReference>
<name>A0A0A9WTZ1_LYGHE</name>
<dbReference type="GO" id="GO:0005634">
    <property type="term" value="C:nucleus"/>
    <property type="evidence" value="ECO:0007669"/>
    <property type="project" value="UniProtKB-SubCell"/>
</dbReference>
<dbReference type="InterPro" id="IPR036412">
    <property type="entry name" value="HAD-like_sf"/>
</dbReference>
<keyword evidence="4" id="KW-0234">DNA repair</keyword>
<keyword evidence="2" id="KW-0227">DNA damage</keyword>
<dbReference type="InterPro" id="IPR013954">
    <property type="entry name" value="PNK3P"/>
</dbReference>
<dbReference type="PANTHER" id="PTHR12083:SF9">
    <property type="entry name" value="BIFUNCTIONAL POLYNUCLEOTIDE PHOSPHATASE_KINASE"/>
    <property type="match status" value="1"/>
</dbReference>
<dbReference type="Pfam" id="PF13671">
    <property type="entry name" value="AAA_33"/>
    <property type="match status" value="1"/>
</dbReference>
<dbReference type="FunFam" id="3.40.50.300:FF:000737">
    <property type="entry name" value="Bifunctional polynucleotide phosphatase/kinase"/>
    <property type="match status" value="1"/>
</dbReference>
<reference evidence="7" key="1">
    <citation type="journal article" date="2014" name="PLoS ONE">
        <title>Transcriptome-Based Identification of ABC Transporters in the Western Tarnished Plant Bug Lygus hesperus.</title>
        <authorList>
            <person name="Hull J.J."/>
            <person name="Chaney K."/>
            <person name="Geib S.M."/>
            <person name="Fabrick J.A."/>
            <person name="Brent C.S."/>
            <person name="Walsh D."/>
            <person name="Lavine L.C."/>
        </authorList>
    </citation>
    <scope>NUCLEOTIDE SEQUENCE</scope>
</reference>
<dbReference type="EMBL" id="GBHO01032385">
    <property type="protein sequence ID" value="JAG11219.1"/>
    <property type="molecule type" value="Transcribed_RNA"/>
</dbReference>
<reference evidence="7" key="2">
    <citation type="submission" date="2014-07" db="EMBL/GenBank/DDBJ databases">
        <authorList>
            <person name="Hull J."/>
        </authorList>
    </citation>
    <scope>NUCLEOTIDE SEQUENCE</scope>
</reference>